<sequence>MNGRFIGRKRCDLNTKASRRNAMSALCVHANERSGIRSEFEGAAFWSRNSILLRNFADATDRLRSRDTAEMLRIFIKSRLGQANSTGIKLPWSPTKILLVLLLSDNKVETGSQRGTNWLSQNDSRIHHCTCAASREHTA</sequence>
<organism evidence="1">
    <name type="scientific">Albugo laibachii Nc14</name>
    <dbReference type="NCBI Taxonomy" id="890382"/>
    <lineage>
        <taxon>Eukaryota</taxon>
        <taxon>Sar</taxon>
        <taxon>Stramenopiles</taxon>
        <taxon>Oomycota</taxon>
        <taxon>Peronosporomycetes</taxon>
        <taxon>Albuginales</taxon>
        <taxon>Albuginaceae</taxon>
        <taxon>Albugo</taxon>
    </lineage>
</organism>
<gene>
    <name evidence="1" type="primary">AlNc14C420G11514</name>
    <name evidence="1" type="ORF">ALNC14_129730</name>
</gene>
<dbReference type="HOGENOM" id="CLU_1848784_0_0_1"/>
<dbReference type="AlphaFoldDB" id="F0WZB1"/>
<protein>
    <submittedName>
        <fullName evidence="1">AlNc14C420G11514 protein</fullName>
    </submittedName>
</protein>
<name>F0WZB1_9STRA</name>
<dbReference type="EMBL" id="FR824463">
    <property type="protein sequence ID" value="CCA26829.1"/>
    <property type="molecule type" value="Genomic_DNA"/>
</dbReference>
<proteinExistence type="predicted"/>
<evidence type="ECO:0000313" key="1">
    <source>
        <dbReference type="EMBL" id="CCA26829.1"/>
    </source>
</evidence>
<reference evidence="1" key="2">
    <citation type="submission" date="2011-02" db="EMBL/GenBank/DDBJ databases">
        <authorList>
            <person name="MacLean D."/>
        </authorList>
    </citation>
    <scope>NUCLEOTIDE SEQUENCE</scope>
</reference>
<accession>F0WZB1</accession>
<reference evidence="1" key="1">
    <citation type="journal article" date="2011" name="PLoS Biol.">
        <title>Gene gain and loss during evolution of obligate parasitism in the white rust pathogen of Arabidopsis thaliana.</title>
        <authorList>
            <person name="Kemen E."/>
            <person name="Gardiner A."/>
            <person name="Schultz-Larsen T."/>
            <person name="Kemen A.C."/>
            <person name="Balmuth A.L."/>
            <person name="Robert-Seilaniantz A."/>
            <person name="Bailey K."/>
            <person name="Holub E."/>
            <person name="Studholme D.J."/>
            <person name="Maclean D."/>
            <person name="Jones J.D."/>
        </authorList>
    </citation>
    <scope>NUCLEOTIDE SEQUENCE</scope>
</reference>